<sequence length="399" mass="45063">MVRVWGLVFLLLWSPMAKGQEIIEITGSLPRVVYLYAGAGMEAPFGQGLIHKLKWSGLFEETTLEEDADITLALITQEQVQKTQVIGGEGEFLMAETLNLPIADSEEAQKLQAIHIIQGLTGRYPTFKSVIAYVSRIKGQPFRLELTDFFGTRQKTLLQPKGVVLLPHFDWGGKRILFTHLGNRGARVRIYHLKKTLDEPLDDHLGETIEASFTPIKEEYILALSRRGNSDLLRYDRESSVLFTLSNRTATESSPALSKDGRHLLYVSNQSGTVQIYQKDLTTGESKRMTFDGTYNAEPTWDPTGRFLAFTGQQDGLFEIFLMDQRGLKQKRLTFGPGSSEQPRFSPDGTQICFVNKQGGVQKLYLMRIDGSYKRRLTNSLPAVQEFNPTWSFGDIEWP</sequence>
<evidence type="ECO:0000313" key="3">
    <source>
        <dbReference type="Proteomes" id="UP000178449"/>
    </source>
</evidence>
<dbReference type="Gene3D" id="2.120.10.30">
    <property type="entry name" value="TolB, C-terminal domain"/>
    <property type="match status" value="1"/>
</dbReference>
<comment type="similarity">
    <text evidence="1">Belongs to the TolB family.</text>
</comment>
<dbReference type="SUPFAM" id="SSF82171">
    <property type="entry name" value="DPP6 N-terminal domain-like"/>
    <property type="match status" value="1"/>
</dbReference>
<name>A0A1F6GDJ9_9PROT</name>
<evidence type="ECO:0000313" key="2">
    <source>
        <dbReference type="EMBL" id="OGG96179.1"/>
    </source>
</evidence>
<evidence type="ECO:0008006" key="4">
    <source>
        <dbReference type="Google" id="ProtNLM"/>
    </source>
</evidence>
<organism evidence="2 3">
    <name type="scientific">Candidatus Lambdaproteobacteria bacterium RIFOXYD2_FULL_50_16</name>
    <dbReference type="NCBI Taxonomy" id="1817772"/>
    <lineage>
        <taxon>Bacteria</taxon>
        <taxon>Pseudomonadati</taxon>
        <taxon>Pseudomonadota</taxon>
        <taxon>Candidatus Lambdaproteobacteria</taxon>
    </lineage>
</organism>
<dbReference type="EMBL" id="MFNE01000018">
    <property type="protein sequence ID" value="OGG96179.1"/>
    <property type="molecule type" value="Genomic_DNA"/>
</dbReference>
<reference evidence="2 3" key="1">
    <citation type="journal article" date="2016" name="Nat. Commun.">
        <title>Thousands of microbial genomes shed light on interconnected biogeochemical processes in an aquifer system.</title>
        <authorList>
            <person name="Anantharaman K."/>
            <person name="Brown C.T."/>
            <person name="Hug L.A."/>
            <person name="Sharon I."/>
            <person name="Castelle C.J."/>
            <person name="Probst A.J."/>
            <person name="Thomas B.C."/>
            <person name="Singh A."/>
            <person name="Wilkins M.J."/>
            <person name="Karaoz U."/>
            <person name="Brodie E.L."/>
            <person name="Williams K.H."/>
            <person name="Hubbard S.S."/>
            <person name="Banfield J.F."/>
        </authorList>
    </citation>
    <scope>NUCLEOTIDE SEQUENCE [LARGE SCALE GENOMIC DNA]</scope>
</reference>
<accession>A0A1F6GDJ9</accession>
<comment type="caution">
    <text evidence="2">The sequence shown here is derived from an EMBL/GenBank/DDBJ whole genome shotgun (WGS) entry which is preliminary data.</text>
</comment>
<protein>
    <recommendedName>
        <fullName evidence="4">Tol-Pal system beta propeller repeat protein TolB</fullName>
    </recommendedName>
</protein>
<dbReference type="Proteomes" id="UP000178449">
    <property type="component" value="Unassembled WGS sequence"/>
</dbReference>
<dbReference type="InterPro" id="IPR011659">
    <property type="entry name" value="WD40"/>
</dbReference>
<dbReference type="InterPro" id="IPR011042">
    <property type="entry name" value="6-blade_b-propeller_TolB-like"/>
</dbReference>
<evidence type="ECO:0000256" key="1">
    <source>
        <dbReference type="ARBA" id="ARBA00009820"/>
    </source>
</evidence>
<dbReference type="PANTHER" id="PTHR36842:SF1">
    <property type="entry name" value="PROTEIN TOLB"/>
    <property type="match status" value="1"/>
</dbReference>
<dbReference type="AlphaFoldDB" id="A0A1F6GDJ9"/>
<dbReference type="PANTHER" id="PTHR36842">
    <property type="entry name" value="PROTEIN TOLB HOMOLOG"/>
    <property type="match status" value="1"/>
</dbReference>
<dbReference type="Gene3D" id="2.120.10.60">
    <property type="entry name" value="Tricorn protease N-terminal domain"/>
    <property type="match status" value="1"/>
</dbReference>
<gene>
    <name evidence="2" type="ORF">A2527_04570</name>
</gene>
<proteinExistence type="inferred from homology"/>
<dbReference type="Pfam" id="PF07676">
    <property type="entry name" value="PD40"/>
    <property type="match status" value="3"/>
</dbReference>
<dbReference type="STRING" id="1817772.A2527_04570"/>